<sequence length="65" mass="7829">MTGIQALERIADTLPMQPGYVERRDRLLWFIEYFNKTMAKPFDWTYTGNILQSGRKQRFHKSTFQ</sequence>
<reference evidence="1" key="1">
    <citation type="submission" date="2018-06" db="EMBL/GenBank/DDBJ databases">
        <authorList>
            <person name="Zhirakovskaya E."/>
        </authorList>
    </citation>
    <scope>NUCLEOTIDE SEQUENCE</scope>
</reference>
<evidence type="ECO:0000313" key="1">
    <source>
        <dbReference type="EMBL" id="VAX42082.1"/>
    </source>
</evidence>
<dbReference type="EMBL" id="UOGL01000620">
    <property type="protein sequence ID" value="VAX42082.1"/>
    <property type="molecule type" value="Genomic_DNA"/>
</dbReference>
<gene>
    <name evidence="1" type="ORF">MNBD_PLANCTO02-1743</name>
</gene>
<accession>A0A3B1DMT9</accession>
<protein>
    <submittedName>
        <fullName evidence="1">Uncharacterized protein</fullName>
    </submittedName>
</protein>
<proteinExistence type="predicted"/>
<organism evidence="1">
    <name type="scientific">hydrothermal vent metagenome</name>
    <dbReference type="NCBI Taxonomy" id="652676"/>
    <lineage>
        <taxon>unclassified sequences</taxon>
        <taxon>metagenomes</taxon>
        <taxon>ecological metagenomes</taxon>
    </lineage>
</organism>
<name>A0A3B1DMT9_9ZZZZ</name>
<dbReference type="AlphaFoldDB" id="A0A3B1DMT9"/>